<evidence type="ECO:0000259" key="1">
    <source>
        <dbReference type="Pfam" id="PF01738"/>
    </source>
</evidence>
<dbReference type="AlphaFoldDB" id="A0A285L0K9"/>
<proteinExistence type="predicted"/>
<dbReference type="Proteomes" id="UP000219565">
    <property type="component" value="Unassembled WGS sequence"/>
</dbReference>
<dbReference type="InterPro" id="IPR051049">
    <property type="entry name" value="Dienelactone_hydrolase-like"/>
</dbReference>
<sequence length="242" mass="25629">MDTVELSAPDGPLPALLARPAGAGPWPGVVVVHDVLGLGTDLEGHVAMLADHGYLAIAPDLFSRGRARCMRAVMRALWFTGGKSDAEEVPVRDILAARGRLVADPACTGRTGVIGFCMGGGFALLTAPRGFDAAAPFYPGLYGDYRGLLDGICPVVASYARLDPSLVGAPAKLERTLTEFGVAHDIKTYPGVTHGFANTFPGDRLLRVTGLGHNADAAADAWRRIFAFFETHLADREHTPPR</sequence>
<gene>
    <name evidence="2" type="ORF">SAMN04244553_1287</name>
</gene>
<dbReference type="PANTHER" id="PTHR46623:SF6">
    <property type="entry name" value="ALPHA_BETA-HYDROLASES SUPERFAMILY PROTEIN"/>
    <property type="match status" value="1"/>
</dbReference>
<evidence type="ECO:0000313" key="3">
    <source>
        <dbReference type="Proteomes" id="UP000219565"/>
    </source>
</evidence>
<dbReference type="OrthoDB" id="3208682at2"/>
<name>A0A285L0K9_9NOCA</name>
<protein>
    <submittedName>
        <fullName evidence="2">Carboxymethylenebutenolidase</fullName>
    </submittedName>
</protein>
<dbReference type="Gene3D" id="3.40.50.1820">
    <property type="entry name" value="alpha/beta hydrolase"/>
    <property type="match status" value="1"/>
</dbReference>
<dbReference type="PANTHER" id="PTHR46623">
    <property type="entry name" value="CARBOXYMETHYLENEBUTENOLIDASE-RELATED"/>
    <property type="match status" value="1"/>
</dbReference>
<keyword evidence="3" id="KW-1185">Reference proteome</keyword>
<dbReference type="InterPro" id="IPR002925">
    <property type="entry name" value="Dienelactn_hydro"/>
</dbReference>
<evidence type="ECO:0000313" key="2">
    <source>
        <dbReference type="EMBL" id="SNY78444.1"/>
    </source>
</evidence>
<dbReference type="InterPro" id="IPR029058">
    <property type="entry name" value="AB_hydrolase_fold"/>
</dbReference>
<dbReference type="EMBL" id="OBEG01000001">
    <property type="protein sequence ID" value="SNY78444.1"/>
    <property type="molecule type" value="Genomic_DNA"/>
</dbReference>
<accession>A0A285L0K9</accession>
<dbReference type="STRING" id="1379680.GCA_001612615_02268"/>
<dbReference type="RefSeq" id="WP_097244028.1">
    <property type="nucleotide sequence ID" value="NZ_JAMTCW010000005.1"/>
</dbReference>
<dbReference type="SUPFAM" id="SSF53474">
    <property type="entry name" value="alpha/beta-Hydrolases"/>
    <property type="match status" value="1"/>
</dbReference>
<reference evidence="2 3" key="1">
    <citation type="submission" date="2017-09" db="EMBL/GenBank/DDBJ databases">
        <authorList>
            <person name="Ehlers B."/>
            <person name="Leendertz F.H."/>
        </authorList>
    </citation>
    <scope>NUCLEOTIDE SEQUENCE [LARGE SCALE GENOMIC DNA]</scope>
    <source>
        <strain evidence="2 3">DSM 45537</strain>
    </source>
</reference>
<dbReference type="Pfam" id="PF01738">
    <property type="entry name" value="DLH"/>
    <property type="match status" value="1"/>
</dbReference>
<feature type="domain" description="Dienelactone hydrolase" evidence="1">
    <location>
        <begin position="14"/>
        <end position="232"/>
    </location>
</feature>
<dbReference type="GO" id="GO:0016787">
    <property type="term" value="F:hydrolase activity"/>
    <property type="evidence" value="ECO:0007669"/>
    <property type="project" value="InterPro"/>
</dbReference>
<organism evidence="2 3">
    <name type="scientific">Nocardia amikacinitolerans</name>
    <dbReference type="NCBI Taxonomy" id="756689"/>
    <lineage>
        <taxon>Bacteria</taxon>
        <taxon>Bacillati</taxon>
        <taxon>Actinomycetota</taxon>
        <taxon>Actinomycetes</taxon>
        <taxon>Mycobacteriales</taxon>
        <taxon>Nocardiaceae</taxon>
        <taxon>Nocardia</taxon>
    </lineage>
</organism>